<reference evidence="3" key="1">
    <citation type="journal article" date="2019" name="Int. J. Syst. Evol. Microbiol.">
        <title>The Global Catalogue of Microorganisms (GCM) 10K type strain sequencing project: providing services to taxonomists for standard genome sequencing and annotation.</title>
        <authorList>
            <consortium name="The Broad Institute Genomics Platform"/>
            <consortium name="The Broad Institute Genome Sequencing Center for Infectious Disease"/>
            <person name="Wu L."/>
            <person name="Ma J."/>
        </authorList>
    </citation>
    <scope>NUCLEOTIDE SEQUENCE [LARGE SCALE GENOMIC DNA]</scope>
    <source>
        <strain evidence="3">XZYJ18</strain>
    </source>
</reference>
<protein>
    <submittedName>
        <fullName evidence="2">Tetratricopeptide repeat protein</fullName>
    </submittedName>
</protein>
<gene>
    <name evidence="2" type="ORF">ACFO4E_27485</name>
</gene>
<dbReference type="InterPro" id="IPR019734">
    <property type="entry name" value="TPR_rpt"/>
</dbReference>
<feature type="region of interest" description="Disordered" evidence="1">
    <location>
        <begin position="400"/>
        <end position="437"/>
    </location>
</feature>
<sequence length="437" mass="46008">MDGAAGGSSDPSARGGIEAVVRRLSPAAARLYPLLGLHPTAEFDRWAATAAMGGDDAAARSGLAELLRNGLVGRVDGIDGRYRMSETVHDHARSGAHTGLAAGDALNARQRYISYYVSGAIAADARSAPGRREDVPVAVDRPDTPDLPTAEAARTWMRDNLPAVLAVAEWAQDADDHAPVWRIAEASDGFLRDHGRSTDRTALTEMGIRSAEAAGNAAAEARLRILLGRTLVELGRPAEAAEEFSRSLTLSEGLADGRGRGAALECLGVAAQRAGDDEVALRYFDRALPFREAMGRPEAMAALSLLRSRSLISLGRFDDALEPLNGAIGTFRAGDGTGGRDAMNEAEALLERGRALDGKGEPDQARIALRRALDIFTEGGSAHGQARVHEVLARVEGGSAQAGGAAYAEHRDAARDLRRGLGDESEHGPAEPRPPSE</sequence>
<feature type="compositionally biased region" description="Basic and acidic residues" evidence="1">
    <location>
        <begin position="408"/>
        <end position="437"/>
    </location>
</feature>
<dbReference type="RefSeq" id="WP_378579769.1">
    <property type="nucleotide sequence ID" value="NZ_JBHSFQ010000042.1"/>
</dbReference>
<evidence type="ECO:0000313" key="3">
    <source>
        <dbReference type="Proteomes" id="UP001595923"/>
    </source>
</evidence>
<dbReference type="InterPro" id="IPR011990">
    <property type="entry name" value="TPR-like_helical_dom_sf"/>
</dbReference>
<dbReference type="Gene3D" id="1.25.40.10">
    <property type="entry name" value="Tetratricopeptide repeat domain"/>
    <property type="match status" value="1"/>
</dbReference>
<accession>A0ABV9E7H5</accession>
<keyword evidence="3" id="KW-1185">Reference proteome</keyword>
<evidence type="ECO:0000256" key="1">
    <source>
        <dbReference type="SAM" id="MobiDB-lite"/>
    </source>
</evidence>
<name>A0ABV9E7H5_9ACTN</name>
<comment type="caution">
    <text evidence="2">The sequence shown here is derived from an EMBL/GenBank/DDBJ whole genome shotgun (WGS) entry which is preliminary data.</text>
</comment>
<dbReference type="Proteomes" id="UP001595923">
    <property type="component" value="Unassembled WGS sequence"/>
</dbReference>
<feature type="compositionally biased region" description="Basic and acidic residues" evidence="1">
    <location>
        <begin position="130"/>
        <end position="144"/>
    </location>
</feature>
<evidence type="ECO:0000313" key="2">
    <source>
        <dbReference type="EMBL" id="MFC4565618.1"/>
    </source>
</evidence>
<dbReference type="SUPFAM" id="SSF48452">
    <property type="entry name" value="TPR-like"/>
    <property type="match status" value="1"/>
</dbReference>
<dbReference type="Pfam" id="PF13181">
    <property type="entry name" value="TPR_8"/>
    <property type="match status" value="1"/>
</dbReference>
<proteinExistence type="predicted"/>
<feature type="region of interest" description="Disordered" evidence="1">
    <location>
        <begin position="127"/>
        <end position="146"/>
    </location>
</feature>
<dbReference type="Pfam" id="PF13424">
    <property type="entry name" value="TPR_12"/>
    <property type="match status" value="1"/>
</dbReference>
<organism evidence="2 3">
    <name type="scientific">Nocardiopsis mangrovi</name>
    <dbReference type="NCBI Taxonomy" id="1179818"/>
    <lineage>
        <taxon>Bacteria</taxon>
        <taxon>Bacillati</taxon>
        <taxon>Actinomycetota</taxon>
        <taxon>Actinomycetes</taxon>
        <taxon>Streptosporangiales</taxon>
        <taxon>Nocardiopsidaceae</taxon>
        <taxon>Nocardiopsis</taxon>
    </lineage>
</organism>
<dbReference type="EMBL" id="JBHSFQ010000042">
    <property type="protein sequence ID" value="MFC4565618.1"/>
    <property type="molecule type" value="Genomic_DNA"/>
</dbReference>
<dbReference type="SMART" id="SM00028">
    <property type="entry name" value="TPR"/>
    <property type="match status" value="3"/>
</dbReference>